<feature type="signal peptide" evidence="1">
    <location>
        <begin position="1"/>
        <end position="23"/>
    </location>
</feature>
<accession>A0A9X3UPP0</accession>
<sequence>MRFLLGIAALGMAQLCWGTVAHASDGDFNRIEIGKYAKTWEARFGAGAFDTGPASPNDFDGTVINGEILAPSPYFLDAIGSPRPYVGTDIAISDNPINVVYTGLNWQAHVMPWLYVGLSGGGAWADSRVTTDTTTGATKDLGSNWLFHLQASVGIDITPELMIEVFYNHFSNASLADFNVGLEAVGGRMGYRF</sequence>
<evidence type="ECO:0000256" key="1">
    <source>
        <dbReference type="SAM" id="SignalP"/>
    </source>
</evidence>
<dbReference type="GO" id="GO:0016787">
    <property type="term" value="F:hydrolase activity"/>
    <property type="evidence" value="ECO:0007669"/>
    <property type="project" value="UniProtKB-KW"/>
</dbReference>
<gene>
    <name evidence="2" type="ORF">OQ273_20190</name>
</gene>
<feature type="chain" id="PRO_5040999424" evidence="1">
    <location>
        <begin position="24"/>
        <end position="193"/>
    </location>
</feature>
<keyword evidence="2" id="KW-0378">Hydrolase</keyword>
<reference evidence="2" key="1">
    <citation type="submission" date="2022-11" db="EMBL/GenBank/DDBJ databases">
        <title>Draft genome sequence of Hoeflea poritis E7-10 and Hoeflea prorocentri PM5-8, separated from scleractinian coral Porites lutea and marine dinoflagellate.</title>
        <authorList>
            <person name="Zhang G."/>
            <person name="Wei Q."/>
            <person name="Cai L."/>
        </authorList>
    </citation>
    <scope>NUCLEOTIDE SEQUENCE</scope>
    <source>
        <strain evidence="2">PM5-8</strain>
    </source>
</reference>
<keyword evidence="1" id="KW-0732">Signal</keyword>
<keyword evidence="3" id="KW-1185">Reference proteome</keyword>
<dbReference type="AlphaFoldDB" id="A0A9X3UPP0"/>
<evidence type="ECO:0000313" key="3">
    <source>
        <dbReference type="Proteomes" id="UP001151234"/>
    </source>
</evidence>
<dbReference type="Proteomes" id="UP001151234">
    <property type="component" value="Unassembled WGS sequence"/>
</dbReference>
<dbReference type="EMBL" id="JAPJZI010000001">
    <property type="protein sequence ID" value="MDA5400904.1"/>
    <property type="molecule type" value="Genomic_DNA"/>
</dbReference>
<protein>
    <submittedName>
        <fullName evidence="2">Acyloxyacyl hydrolase</fullName>
    </submittedName>
</protein>
<name>A0A9X3UPP0_9HYPH</name>
<proteinExistence type="predicted"/>
<comment type="caution">
    <text evidence="2">The sequence shown here is derived from an EMBL/GenBank/DDBJ whole genome shotgun (WGS) entry which is preliminary data.</text>
</comment>
<evidence type="ECO:0000313" key="2">
    <source>
        <dbReference type="EMBL" id="MDA5400904.1"/>
    </source>
</evidence>
<organism evidence="2 3">
    <name type="scientific">Hoeflea prorocentri</name>
    <dbReference type="NCBI Taxonomy" id="1922333"/>
    <lineage>
        <taxon>Bacteria</taxon>
        <taxon>Pseudomonadati</taxon>
        <taxon>Pseudomonadota</taxon>
        <taxon>Alphaproteobacteria</taxon>
        <taxon>Hyphomicrobiales</taxon>
        <taxon>Rhizobiaceae</taxon>
        <taxon>Hoeflea</taxon>
    </lineage>
</organism>
<dbReference type="RefSeq" id="WP_267992722.1">
    <property type="nucleotide sequence ID" value="NZ_JAPJZI010000001.1"/>
</dbReference>
<dbReference type="Pfam" id="PF09411">
    <property type="entry name" value="PagL"/>
    <property type="match status" value="1"/>
</dbReference>
<dbReference type="Gene3D" id="2.40.160.20">
    <property type="match status" value="1"/>
</dbReference>
<dbReference type="InterPro" id="IPR018550">
    <property type="entry name" value="Lipid-A_deacylase-rel"/>
</dbReference>